<dbReference type="GO" id="GO:0071513">
    <property type="term" value="C:phosphopantothenoylcysteine decarboxylase complex"/>
    <property type="evidence" value="ECO:0007669"/>
    <property type="project" value="TreeGrafter"/>
</dbReference>
<comment type="similarity">
    <text evidence="3 4">In the C-terminal section; belongs to the PPC synthetase family.</text>
</comment>
<evidence type="ECO:0000313" key="8">
    <source>
        <dbReference type="Proteomes" id="UP000823641"/>
    </source>
</evidence>
<dbReference type="Gene3D" id="3.40.50.10300">
    <property type="entry name" value="CoaB-like"/>
    <property type="match status" value="1"/>
</dbReference>
<reference evidence="7" key="2">
    <citation type="journal article" date="2021" name="PeerJ">
        <title>Extensive microbial diversity within the chicken gut microbiome revealed by metagenomics and culture.</title>
        <authorList>
            <person name="Gilroy R."/>
            <person name="Ravi A."/>
            <person name="Getino M."/>
            <person name="Pursley I."/>
            <person name="Horton D.L."/>
            <person name="Alikhan N.F."/>
            <person name="Baker D."/>
            <person name="Gharbi K."/>
            <person name="Hall N."/>
            <person name="Watson M."/>
            <person name="Adriaenssens E.M."/>
            <person name="Foster-Nyarko E."/>
            <person name="Jarju S."/>
            <person name="Secka A."/>
            <person name="Antonio M."/>
            <person name="Oren A."/>
            <person name="Chaudhuri R.R."/>
            <person name="La Ragione R."/>
            <person name="Hildebrand F."/>
            <person name="Pallen M.J."/>
        </authorList>
    </citation>
    <scope>NUCLEOTIDE SEQUENCE</scope>
    <source>
        <strain evidence="7">G3-3990</strain>
    </source>
</reference>
<evidence type="ECO:0000256" key="4">
    <source>
        <dbReference type="RuleBase" id="RU364078"/>
    </source>
</evidence>
<evidence type="ECO:0000256" key="3">
    <source>
        <dbReference type="HAMAP-Rule" id="MF_02225"/>
    </source>
</evidence>
<keyword evidence="3 4" id="KW-0285">Flavoprotein</keyword>
<feature type="binding site" evidence="3">
    <location>
        <position position="288"/>
    </location>
    <ligand>
        <name>CTP</name>
        <dbReference type="ChEBI" id="CHEBI:37563"/>
    </ligand>
</feature>
<reference evidence="7" key="1">
    <citation type="submission" date="2020-10" db="EMBL/GenBank/DDBJ databases">
        <authorList>
            <person name="Gilroy R."/>
        </authorList>
    </citation>
    <scope>NUCLEOTIDE SEQUENCE</scope>
    <source>
        <strain evidence="7">G3-3990</strain>
    </source>
</reference>
<feature type="region of interest" description="Phosphopantothenoylcysteine decarboxylase" evidence="3">
    <location>
        <begin position="1"/>
        <end position="188"/>
    </location>
</feature>
<keyword evidence="1 3" id="KW-0210">Decarboxylase</keyword>
<dbReference type="PANTHER" id="PTHR14359:SF6">
    <property type="entry name" value="PHOSPHOPANTOTHENOYLCYSTEINE DECARBOXYLASE"/>
    <property type="match status" value="1"/>
</dbReference>
<dbReference type="Proteomes" id="UP000823641">
    <property type="component" value="Unassembled WGS sequence"/>
</dbReference>
<comment type="catalytic activity">
    <reaction evidence="3 4">
        <text>N-[(R)-4-phosphopantothenoyl]-L-cysteine + H(+) = (R)-4'-phosphopantetheine + CO2</text>
        <dbReference type="Rhea" id="RHEA:16793"/>
        <dbReference type="ChEBI" id="CHEBI:15378"/>
        <dbReference type="ChEBI" id="CHEBI:16526"/>
        <dbReference type="ChEBI" id="CHEBI:59458"/>
        <dbReference type="ChEBI" id="CHEBI:61723"/>
        <dbReference type="EC" id="4.1.1.36"/>
    </reaction>
</comment>
<comment type="similarity">
    <text evidence="3 4">In the N-terminal section; belongs to the HFCD (homo-oligomeric flavin containing Cys decarboxylase) superfamily.</text>
</comment>
<gene>
    <name evidence="3 7" type="primary">coaBC</name>
    <name evidence="7" type="ORF">IAA73_00770</name>
</gene>
<dbReference type="InterPro" id="IPR005252">
    <property type="entry name" value="CoaBC"/>
</dbReference>
<keyword evidence="3 4" id="KW-0436">Ligase</keyword>
<evidence type="ECO:0000256" key="1">
    <source>
        <dbReference type="ARBA" id="ARBA00022793"/>
    </source>
</evidence>
<comment type="caution">
    <text evidence="3">Lacks conserved residue(s) required for the propagation of feature annotation.</text>
</comment>
<organism evidence="7 8">
    <name type="scientific">Candidatus Gallipaludibacter merdavium</name>
    <dbReference type="NCBI Taxonomy" id="2840839"/>
    <lineage>
        <taxon>Bacteria</taxon>
        <taxon>Pseudomonadati</taxon>
        <taxon>Bacteroidota</taxon>
        <taxon>Bacteroidia</taxon>
        <taxon>Bacteroidales</taxon>
        <taxon>Candidatus Gallipaludibacter</taxon>
    </lineage>
</organism>
<comment type="function">
    <text evidence="4">Catalyzes two steps in the biosynthesis of coenzyme A. In the first step cysteine is conjugated to 4'-phosphopantothenate to form 4-phosphopantothenoylcysteine, in the latter compound is decarboxylated to form 4'-phosphopantotheine.</text>
</comment>
<feature type="region of interest" description="Phosphopantothenate--cysteine ligase" evidence="3">
    <location>
        <begin position="189"/>
        <end position="398"/>
    </location>
</feature>
<dbReference type="GO" id="GO:0004633">
    <property type="term" value="F:phosphopantothenoylcysteine decarboxylase activity"/>
    <property type="evidence" value="ECO:0007669"/>
    <property type="project" value="UniProtKB-UniRule"/>
</dbReference>
<dbReference type="GO" id="GO:0004632">
    <property type="term" value="F:phosphopantothenate--cysteine ligase activity"/>
    <property type="evidence" value="ECO:0007669"/>
    <property type="project" value="UniProtKB-UniRule"/>
</dbReference>
<keyword evidence="2 3" id="KW-0456">Lyase</keyword>
<dbReference type="PANTHER" id="PTHR14359">
    <property type="entry name" value="HOMO-OLIGOMERIC FLAVIN CONTAINING CYS DECARBOXYLASE FAMILY"/>
    <property type="match status" value="1"/>
</dbReference>
<feature type="active site" description="Proton donor" evidence="3">
    <location>
        <position position="157"/>
    </location>
</feature>
<dbReference type="InterPro" id="IPR036551">
    <property type="entry name" value="Flavin_trans-like"/>
</dbReference>
<evidence type="ECO:0000259" key="5">
    <source>
        <dbReference type="Pfam" id="PF02441"/>
    </source>
</evidence>
<dbReference type="InterPro" id="IPR003382">
    <property type="entry name" value="Flavoprotein"/>
</dbReference>
<keyword evidence="3" id="KW-0460">Magnesium</keyword>
<comment type="catalytic activity">
    <reaction evidence="3 4">
        <text>(R)-4'-phosphopantothenate + L-cysteine + CTP = N-[(R)-4-phosphopantothenoyl]-L-cysteine + CMP + diphosphate + H(+)</text>
        <dbReference type="Rhea" id="RHEA:19397"/>
        <dbReference type="ChEBI" id="CHEBI:10986"/>
        <dbReference type="ChEBI" id="CHEBI:15378"/>
        <dbReference type="ChEBI" id="CHEBI:33019"/>
        <dbReference type="ChEBI" id="CHEBI:35235"/>
        <dbReference type="ChEBI" id="CHEBI:37563"/>
        <dbReference type="ChEBI" id="CHEBI:59458"/>
        <dbReference type="ChEBI" id="CHEBI:60377"/>
        <dbReference type="EC" id="6.3.2.5"/>
    </reaction>
</comment>
<dbReference type="GO" id="GO:0015937">
    <property type="term" value="P:coenzyme A biosynthetic process"/>
    <property type="evidence" value="ECO:0007669"/>
    <property type="project" value="UniProtKB-UniRule"/>
</dbReference>
<feature type="binding site" evidence="3">
    <location>
        <position position="341"/>
    </location>
    <ligand>
        <name>CTP</name>
        <dbReference type="ChEBI" id="CHEBI:37563"/>
    </ligand>
</feature>
<dbReference type="GO" id="GO:0046872">
    <property type="term" value="F:metal ion binding"/>
    <property type="evidence" value="ECO:0007669"/>
    <property type="project" value="UniProtKB-KW"/>
</dbReference>
<protein>
    <recommendedName>
        <fullName evidence="3">Coenzyme A biosynthesis bifunctional protein CoaBC</fullName>
    </recommendedName>
    <alternativeName>
        <fullName evidence="3">DNA/pantothenate metabolism flavoprotein</fullName>
    </alternativeName>
    <alternativeName>
        <fullName evidence="3">Phosphopantothenoylcysteine synthetase/decarboxylase</fullName>
        <shortName evidence="3">PPCS-PPCDC</shortName>
    </alternativeName>
    <domain>
        <recommendedName>
            <fullName evidence="3">Phosphopantothenoylcysteine decarboxylase</fullName>
            <shortName evidence="3">PPC decarboxylase</shortName>
            <shortName evidence="3">PPC-DC</shortName>
            <ecNumber evidence="3">4.1.1.36</ecNumber>
        </recommendedName>
        <alternativeName>
            <fullName evidence="3">CoaC</fullName>
        </alternativeName>
    </domain>
    <domain>
        <recommendedName>
            <fullName evidence="3">Phosphopantothenate--cysteine ligase</fullName>
            <ecNumber evidence="3">6.3.2.5</ecNumber>
        </recommendedName>
        <alternativeName>
            <fullName evidence="3">CoaB</fullName>
        </alternativeName>
        <alternativeName>
            <fullName evidence="3">Phosphopantothenoylcysteine synthetase</fullName>
            <shortName evidence="3">PPC synthetase</shortName>
            <shortName evidence="3">PPC-S</shortName>
        </alternativeName>
    </domain>
</protein>
<dbReference type="GO" id="GO:0015941">
    <property type="term" value="P:pantothenate catabolic process"/>
    <property type="evidence" value="ECO:0007669"/>
    <property type="project" value="InterPro"/>
</dbReference>
<dbReference type="Gene3D" id="3.40.50.1950">
    <property type="entry name" value="Flavin prenyltransferase-like"/>
    <property type="match status" value="1"/>
</dbReference>
<dbReference type="HAMAP" id="MF_02225">
    <property type="entry name" value="CoaBC"/>
    <property type="match status" value="1"/>
</dbReference>
<feature type="binding site" evidence="3">
    <location>
        <position position="337"/>
    </location>
    <ligand>
        <name>CTP</name>
        <dbReference type="ChEBI" id="CHEBI:37563"/>
    </ligand>
</feature>
<keyword evidence="3" id="KW-0511">Multifunctional enzyme</keyword>
<dbReference type="SUPFAM" id="SSF52507">
    <property type="entry name" value="Homo-oligomeric flavin-containing Cys decarboxylases, HFCD"/>
    <property type="match status" value="1"/>
</dbReference>
<feature type="domain" description="Flavoprotein" evidence="5">
    <location>
        <begin position="5"/>
        <end position="177"/>
    </location>
</feature>
<dbReference type="EC" id="6.3.2.5" evidence="3"/>
<dbReference type="GO" id="GO:0010181">
    <property type="term" value="F:FMN binding"/>
    <property type="evidence" value="ECO:0007669"/>
    <property type="project" value="UniProtKB-UniRule"/>
</dbReference>
<keyword evidence="3" id="KW-0479">Metal-binding</keyword>
<feature type="binding site" evidence="3">
    <location>
        <position position="323"/>
    </location>
    <ligand>
        <name>CTP</name>
        <dbReference type="ChEBI" id="CHEBI:37563"/>
    </ligand>
</feature>
<comment type="cofactor">
    <cofactor evidence="3">
        <name>Mg(2+)</name>
        <dbReference type="ChEBI" id="CHEBI:18420"/>
    </cofactor>
</comment>
<dbReference type="InterPro" id="IPR007085">
    <property type="entry name" value="DNA/pantothenate-metab_flavo_C"/>
</dbReference>
<evidence type="ECO:0000259" key="6">
    <source>
        <dbReference type="Pfam" id="PF04127"/>
    </source>
</evidence>
<sequence length="398" mass="43524">MLQGKKIILGISGGIAAYKTPELARLLIKAGAEVKVVCTESALQFVTAFTLETLTHHKVYVDMFQGPAEYHTEHIALADWADMMIVAPATANIIAKMAQGIADDALSTTYLAFTGKVLVVPAMNVHMYEHPATQHNIQTLTERAVCVMQPESGELACGVVAKGRMPELHAIVRQATELFMEQYLSGKHILVTAGPTYEKIDPVRFIGNYSSGKMGCAIAEVCAQHGARVTLIAGPMRQTTVHPSITRIDVESAQQMFEAATEAYPHQDAAVLCAAVADFTPETTADQKLKRGKDDWMFRLKPTSDIAAALGRMKTDKQVLVGFALETNDEQANAQSKLERKNFDFIVLNSLRDKDACFGYDTNKITIINKNGSMKEFPLKPKSEVAEDIVAHLSTCLH</sequence>
<dbReference type="NCBIfam" id="TIGR00521">
    <property type="entry name" value="coaBC_dfp"/>
    <property type="match status" value="1"/>
</dbReference>
<comment type="cofactor">
    <cofactor evidence="3">
        <name>FMN</name>
        <dbReference type="ChEBI" id="CHEBI:58210"/>
    </cofactor>
    <text evidence="3">Binds 1 FMN per subunit.</text>
</comment>
<dbReference type="Pfam" id="PF02441">
    <property type="entry name" value="Flavoprotein"/>
    <property type="match status" value="1"/>
</dbReference>
<dbReference type="EC" id="4.1.1.36" evidence="3"/>
<dbReference type="SUPFAM" id="SSF102645">
    <property type="entry name" value="CoaB-like"/>
    <property type="match status" value="1"/>
</dbReference>
<dbReference type="Pfam" id="PF04127">
    <property type="entry name" value="DFP"/>
    <property type="match status" value="1"/>
</dbReference>
<name>A0A9D9HS05_9BACT</name>
<dbReference type="AlphaFoldDB" id="A0A9D9HS05"/>
<proteinExistence type="inferred from homology"/>
<dbReference type="InterPro" id="IPR035929">
    <property type="entry name" value="CoaB-like_sf"/>
</dbReference>
<comment type="pathway">
    <text evidence="3 4">Cofactor biosynthesis; coenzyme A biosynthesis; CoA from (R)-pantothenate: step 3/5.</text>
</comment>
<feature type="domain" description="DNA/pantothenate metabolism flavoprotein C-terminal" evidence="6">
    <location>
        <begin position="184"/>
        <end position="394"/>
    </location>
</feature>
<evidence type="ECO:0000313" key="7">
    <source>
        <dbReference type="EMBL" id="MBO8458858.1"/>
    </source>
</evidence>
<comment type="pathway">
    <text evidence="3 4">Cofactor biosynthesis; coenzyme A biosynthesis; CoA from (R)-pantothenate: step 2/5.</text>
</comment>
<evidence type="ECO:0000256" key="2">
    <source>
        <dbReference type="ARBA" id="ARBA00023239"/>
    </source>
</evidence>
<comment type="function">
    <text evidence="3">Catalyzes two sequential steps in the biosynthesis of coenzyme A. In the first step cysteine is conjugated to 4'-phosphopantothenate to form 4-phosphopantothenoylcysteine. In the second step the latter compound is decarboxylated to form 4'-phosphopantotheine.</text>
</comment>
<comment type="caution">
    <text evidence="7">The sequence shown here is derived from an EMBL/GenBank/DDBJ whole genome shotgun (WGS) entry which is preliminary data.</text>
</comment>
<feature type="binding site" evidence="3">
    <location>
        <position position="278"/>
    </location>
    <ligand>
        <name>CTP</name>
        <dbReference type="ChEBI" id="CHEBI:37563"/>
    </ligand>
</feature>
<accession>A0A9D9HS05</accession>
<keyword evidence="3 4" id="KW-0288">FMN</keyword>
<dbReference type="EMBL" id="JADIMG010000004">
    <property type="protein sequence ID" value="MBO8458858.1"/>
    <property type="molecule type" value="Genomic_DNA"/>
</dbReference>